<reference evidence="4 5" key="1">
    <citation type="submission" date="2019-02" db="EMBL/GenBank/DDBJ databases">
        <title>Deep-cultivation of Planctomycetes and their phenomic and genomic characterization uncovers novel biology.</title>
        <authorList>
            <person name="Wiegand S."/>
            <person name="Jogler M."/>
            <person name="Boedeker C."/>
            <person name="Pinto D."/>
            <person name="Vollmers J."/>
            <person name="Rivas-Marin E."/>
            <person name="Kohn T."/>
            <person name="Peeters S.H."/>
            <person name="Heuer A."/>
            <person name="Rast P."/>
            <person name="Oberbeckmann S."/>
            <person name="Bunk B."/>
            <person name="Jeske O."/>
            <person name="Meyerdierks A."/>
            <person name="Storesund J.E."/>
            <person name="Kallscheuer N."/>
            <person name="Luecker S."/>
            <person name="Lage O.M."/>
            <person name="Pohl T."/>
            <person name="Merkel B.J."/>
            <person name="Hornburger P."/>
            <person name="Mueller R.-W."/>
            <person name="Bruemmer F."/>
            <person name="Labrenz M."/>
            <person name="Spormann A.M."/>
            <person name="Op den Camp H."/>
            <person name="Overmann J."/>
            <person name="Amann R."/>
            <person name="Jetten M.S.M."/>
            <person name="Mascher T."/>
            <person name="Medema M.H."/>
            <person name="Devos D.P."/>
            <person name="Kaster A.-K."/>
            <person name="Ovreas L."/>
            <person name="Rohde M."/>
            <person name="Galperin M.Y."/>
            <person name="Jogler C."/>
        </authorList>
    </citation>
    <scope>NUCLEOTIDE SEQUENCE [LARGE SCALE GENOMIC DNA]</scope>
    <source>
        <strain evidence="4 5">ETA_A1</strain>
    </source>
</reference>
<dbReference type="Pfam" id="PF00326">
    <property type="entry name" value="Peptidase_S9"/>
    <property type="match status" value="1"/>
</dbReference>
<dbReference type="InterPro" id="IPR002469">
    <property type="entry name" value="Peptidase_S9B_N"/>
</dbReference>
<dbReference type="KEGG" id="uli:ETAA1_09320"/>
<dbReference type="GO" id="GO:0006508">
    <property type="term" value="P:proteolysis"/>
    <property type="evidence" value="ECO:0007669"/>
    <property type="project" value="InterPro"/>
</dbReference>
<dbReference type="EC" id="3.4.14.12" evidence="4"/>
<evidence type="ECO:0000259" key="3">
    <source>
        <dbReference type="Pfam" id="PF00930"/>
    </source>
</evidence>
<dbReference type="RefSeq" id="WP_202920663.1">
    <property type="nucleotide sequence ID" value="NZ_CP036273.1"/>
</dbReference>
<keyword evidence="1" id="KW-0732">Signal</keyword>
<dbReference type="InterPro" id="IPR050278">
    <property type="entry name" value="Serine_Prot_S9B/DPPIV"/>
</dbReference>
<sequence length="737" mass="82192" precursor="true">MRRFSTVMAFWLAVAGAAPAADDRTGRGKVLADAEARLKTIYENRDFAPATFPGRWLADSSGYLMLEPAKPGAEPEVVRYDVKTGKRSGLIGADQLVVPGSKQRLFVQRCFQTPVEHKFCLETRAGIWLFDSKSAKLHKLPAEVPAGLSSDSFSPRVDRVLVRRGRNLAVVDAATGRVTPLTTDDDRGQLDNYTPSWSPDGRRVAYVQSDSTKVRTRPVLRPTDPTYPEVAHVPFARVGTPIPTLRVGVVEREGGATRWVNLPAEPGTCYINDVSWAGNSTELLIELLSRSRDNRKFLLANVETGEVATAYEETDPAWVDASYSANAGLEWVRDGKEFVLLSEREGWRQAYVISRDGKQRTRLTKDTSDVIARGPVDEPGGWFYYLASPKNATQRYLYRIRLDGTGDPERVTPADQPGTHSYDFSPDRKWAVHTYSTFDKPPVIDLVRLSDHHSERVLEANEGVRTRAGPLITRPTEFLKLDIGNGVVMDAWMIKPRDFDEKKKYPVFVFVYGEPHGQTVLDDWAGGQNHSMFHRMIADLGYLVVSMDGRGTPAPKGAAWRRAVFGSLGPLSTEEQAAGVRELGRTRSYVDLSRVGIWGWSGGGSNTLNAMFRKPDVYHVGIAVAPKPRPELYNAWFQEIFMRTPDVNPDGYRRAAAINFADGLRGDLLIVHGTGETNTHLQITESLVDRLVELGKRFDYMAYPNRDHGLREGKGTAVHLRMLITRYLIDHLPAGPR</sequence>
<gene>
    <name evidence="4" type="primary">ptpA_3</name>
    <name evidence="4" type="ORF">ETAA1_09320</name>
</gene>
<dbReference type="GO" id="GO:0008239">
    <property type="term" value="F:dipeptidyl-peptidase activity"/>
    <property type="evidence" value="ECO:0007669"/>
    <property type="project" value="TreeGrafter"/>
</dbReference>
<dbReference type="Pfam" id="PF00930">
    <property type="entry name" value="DPPIV_N"/>
    <property type="match status" value="1"/>
</dbReference>
<evidence type="ECO:0000313" key="5">
    <source>
        <dbReference type="Proteomes" id="UP000319576"/>
    </source>
</evidence>
<name>A0A517XNE4_9BACT</name>
<dbReference type="Gene3D" id="2.140.10.30">
    <property type="entry name" value="Dipeptidylpeptidase IV, N-terminal domain"/>
    <property type="match status" value="1"/>
</dbReference>
<feature type="domain" description="Dipeptidylpeptidase IV N-terminal" evidence="3">
    <location>
        <begin position="113"/>
        <end position="442"/>
    </location>
</feature>
<dbReference type="PANTHER" id="PTHR11731:SF193">
    <property type="entry name" value="DIPEPTIDYL PEPTIDASE 9"/>
    <property type="match status" value="1"/>
</dbReference>
<evidence type="ECO:0000256" key="1">
    <source>
        <dbReference type="SAM" id="SignalP"/>
    </source>
</evidence>
<proteinExistence type="predicted"/>
<feature type="domain" description="Peptidase S9 prolyl oligopeptidase catalytic" evidence="2">
    <location>
        <begin position="536"/>
        <end position="722"/>
    </location>
</feature>
<protein>
    <submittedName>
        <fullName evidence="4">Prolyl tripeptidyl peptidase</fullName>
        <ecNumber evidence="4">3.4.14.12</ecNumber>
    </submittedName>
</protein>
<organism evidence="4 5">
    <name type="scientific">Urbifossiella limnaea</name>
    <dbReference type="NCBI Taxonomy" id="2528023"/>
    <lineage>
        <taxon>Bacteria</taxon>
        <taxon>Pseudomonadati</taxon>
        <taxon>Planctomycetota</taxon>
        <taxon>Planctomycetia</taxon>
        <taxon>Gemmatales</taxon>
        <taxon>Gemmataceae</taxon>
        <taxon>Urbifossiella</taxon>
    </lineage>
</organism>
<keyword evidence="4" id="KW-0378">Hydrolase</keyword>
<dbReference type="InterPro" id="IPR001375">
    <property type="entry name" value="Peptidase_S9_cat"/>
</dbReference>
<keyword evidence="5" id="KW-1185">Reference proteome</keyword>
<evidence type="ECO:0000259" key="2">
    <source>
        <dbReference type="Pfam" id="PF00326"/>
    </source>
</evidence>
<dbReference type="InterPro" id="IPR029058">
    <property type="entry name" value="AB_hydrolase_fold"/>
</dbReference>
<dbReference type="SUPFAM" id="SSF53474">
    <property type="entry name" value="alpha/beta-Hydrolases"/>
    <property type="match status" value="1"/>
</dbReference>
<dbReference type="SUPFAM" id="SSF82171">
    <property type="entry name" value="DPP6 N-terminal domain-like"/>
    <property type="match status" value="1"/>
</dbReference>
<dbReference type="AlphaFoldDB" id="A0A517XNE4"/>
<dbReference type="EMBL" id="CP036273">
    <property type="protein sequence ID" value="QDU19030.1"/>
    <property type="molecule type" value="Genomic_DNA"/>
</dbReference>
<feature type="signal peptide" evidence="1">
    <location>
        <begin position="1"/>
        <end position="20"/>
    </location>
</feature>
<accession>A0A517XNE4</accession>
<dbReference type="Gene3D" id="3.40.50.1820">
    <property type="entry name" value="alpha/beta hydrolase"/>
    <property type="match status" value="1"/>
</dbReference>
<evidence type="ECO:0000313" key="4">
    <source>
        <dbReference type="EMBL" id="QDU19030.1"/>
    </source>
</evidence>
<dbReference type="GO" id="GO:0008236">
    <property type="term" value="F:serine-type peptidase activity"/>
    <property type="evidence" value="ECO:0007669"/>
    <property type="project" value="InterPro"/>
</dbReference>
<dbReference type="PANTHER" id="PTHR11731">
    <property type="entry name" value="PROTEASE FAMILY S9B,C DIPEPTIDYL-PEPTIDASE IV-RELATED"/>
    <property type="match status" value="1"/>
</dbReference>
<feature type="chain" id="PRO_5021895460" evidence="1">
    <location>
        <begin position="21"/>
        <end position="737"/>
    </location>
</feature>
<dbReference type="Proteomes" id="UP000319576">
    <property type="component" value="Chromosome"/>
</dbReference>